<protein>
    <submittedName>
        <fullName evidence="1">Uncharacterized protein</fullName>
    </submittedName>
</protein>
<sequence length="31" mass="3229">MCPTTTLLVEASGGCTVPISHHHLPVPAFLV</sequence>
<organism evidence="1 2">
    <name type="scientific">Trifolium medium</name>
    <dbReference type="NCBI Taxonomy" id="97028"/>
    <lineage>
        <taxon>Eukaryota</taxon>
        <taxon>Viridiplantae</taxon>
        <taxon>Streptophyta</taxon>
        <taxon>Embryophyta</taxon>
        <taxon>Tracheophyta</taxon>
        <taxon>Spermatophyta</taxon>
        <taxon>Magnoliopsida</taxon>
        <taxon>eudicotyledons</taxon>
        <taxon>Gunneridae</taxon>
        <taxon>Pentapetalae</taxon>
        <taxon>rosids</taxon>
        <taxon>fabids</taxon>
        <taxon>Fabales</taxon>
        <taxon>Fabaceae</taxon>
        <taxon>Papilionoideae</taxon>
        <taxon>50 kb inversion clade</taxon>
        <taxon>NPAAA clade</taxon>
        <taxon>Hologalegina</taxon>
        <taxon>IRL clade</taxon>
        <taxon>Trifolieae</taxon>
        <taxon>Trifolium</taxon>
    </lineage>
</organism>
<feature type="non-terminal residue" evidence="1">
    <location>
        <position position="31"/>
    </location>
</feature>
<comment type="caution">
    <text evidence="1">The sequence shown here is derived from an EMBL/GenBank/DDBJ whole genome shotgun (WGS) entry which is preliminary data.</text>
</comment>
<accession>A0A392USK8</accession>
<reference evidence="1 2" key="1">
    <citation type="journal article" date="2018" name="Front. Plant Sci.">
        <title>Red Clover (Trifolium pratense) and Zigzag Clover (T. medium) - A Picture of Genomic Similarities and Differences.</title>
        <authorList>
            <person name="Dluhosova J."/>
            <person name="Istvanek J."/>
            <person name="Nedelnik J."/>
            <person name="Repkova J."/>
        </authorList>
    </citation>
    <scope>NUCLEOTIDE SEQUENCE [LARGE SCALE GENOMIC DNA]</scope>
    <source>
        <strain evidence="2">cv. 10/8</strain>
        <tissue evidence="1">Leaf</tissue>
    </source>
</reference>
<evidence type="ECO:0000313" key="2">
    <source>
        <dbReference type="Proteomes" id="UP000265520"/>
    </source>
</evidence>
<keyword evidence="2" id="KW-1185">Reference proteome</keyword>
<dbReference type="AlphaFoldDB" id="A0A392USK8"/>
<dbReference type="Proteomes" id="UP000265520">
    <property type="component" value="Unassembled WGS sequence"/>
</dbReference>
<dbReference type="EMBL" id="LXQA010879890">
    <property type="protein sequence ID" value="MCI75320.1"/>
    <property type="molecule type" value="Genomic_DNA"/>
</dbReference>
<name>A0A392USK8_9FABA</name>
<evidence type="ECO:0000313" key="1">
    <source>
        <dbReference type="EMBL" id="MCI75320.1"/>
    </source>
</evidence>
<proteinExistence type="predicted"/>